<sequence length="100" mass="11128">MAAFIPVLLFLVNCNALPRPNKNRTSPITISPAAISASIATITDAGSYHKYWQVRRVKTIKFMLQHTVMHQRATQQIVTTPSFMVHSKHNQPFGKPAAVS</sequence>
<dbReference type="Proteomes" id="UP001178461">
    <property type="component" value="Chromosome 9"/>
</dbReference>
<protein>
    <recommendedName>
        <fullName evidence="4">Secreted protein</fullName>
    </recommendedName>
</protein>
<proteinExistence type="predicted"/>
<dbReference type="EMBL" id="OX395134">
    <property type="protein sequence ID" value="CAI5783979.1"/>
    <property type="molecule type" value="Genomic_DNA"/>
</dbReference>
<evidence type="ECO:0000313" key="3">
    <source>
        <dbReference type="Proteomes" id="UP001178461"/>
    </source>
</evidence>
<keyword evidence="3" id="KW-1185">Reference proteome</keyword>
<dbReference type="AlphaFoldDB" id="A0AA35KUL7"/>
<evidence type="ECO:0000256" key="1">
    <source>
        <dbReference type="SAM" id="SignalP"/>
    </source>
</evidence>
<evidence type="ECO:0008006" key="4">
    <source>
        <dbReference type="Google" id="ProtNLM"/>
    </source>
</evidence>
<name>A0AA35KUL7_9SAUR</name>
<gene>
    <name evidence="2" type="ORF">PODLI_1B036361</name>
</gene>
<keyword evidence="1" id="KW-0732">Signal</keyword>
<evidence type="ECO:0000313" key="2">
    <source>
        <dbReference type="EMBL" id="CAI5783979.1"/>
    </source>
</evidence>
<feature type="signal peptide" evidence="1">
    <location>
        <begin position="1"/>
        <end position="16"/>
    </location>
</feature>
<reference evidence="2" key="1">
    <citation type="submission" date="2022-12" db="EMBL/GenBank/DDBJ databases">
        <authorList>
            <person name="Alioto T."/>
            <person name="Alioto T."/>
            <person name="Gomez Garrido J."/>
        </authorList>
    </citation>
    <scope>NUCLEOTIDE SEQUENCE</scope>
</reference>
<accession>A0AA35KUL7</accession>
<organism evidence="2 3">
    <name type="scientific">Podarcis lilfordi</name>
    <name type="common">Lilford's wall lizard</name>
    <dbReference type="NCBI Taxonomy" id="74358"/>
    <lineage>
        <taxon>Eukaryota</taxon>
        <taxon>Metazoa</taxon>
        <taxon>Chordata</taxon>
        <taxon>Craniata</taxon>
        <taxon>Vertebrata</taxon>
        <taxon>Euteleostomi</taxon>
        <taxon>Lepidosauria</taxon>
        <taxon>Squamata</taxon>
        <taxon>Bifurcata</taxon>
        <taxon>Unidentata</taxon>
        <taxon>Episquamata</taxon>
        <taxon>Laterata</taxon>
        <taxon>Lacertibaenia</taxon>
        <taxon>Lacertidae</taxon>
        <taxon>Podarcis</taxon>
    </lineage>
</organism>
<feature type="chain" id="PRO_5041307536" description="Secreted protein" evidence="1">
    <location>
        <begin position="17"/>
        <end position="100"/>
    </location>
</feature>